<proteinExistence type="predicted"/>
<feature type="non-terminal residue" evidence="1">
    <location>
        <position position="1"/>
    </location>
</feature>
<dbReference type="Proteomes" id="UP000789702">
    <property type="component" value="Unassembled WGS sequence"/>
</dbReference>
<organism evidence="1 2">
    <name type="scientific">Dentiscutata heterogama</name>
    <dbReference type="NCBI Taxonomy" id="1316150"/>
    <lineage>
        <taxon>Eukaryota</taxon>
        <taxon>Fungi</taxon>
        <taxon>Fungi incertae sedis</taxon>
        <taxon>Mucoromycota</taxon>
        <taxon>Glomeromycotina</taxon>
        <taxon>Glomeromycetes</taxon>
        <taxon>Diversisporales</taxon>
        <taxon>Gigasporaceae</taxon>
        <taxon>Dentiscutata</taxon>
    </lineage>
</organism>
<protein>
    <submittedName>
        <fullName evidence="1">5957_t:CDS:1</fullName>
    </submittedName>
</protein>
<keyword evidence="2" id="KW-1185">Reference proteome</keyword>
<evidence type="ECO:0000313" key="1">
    <source>
        <dbReference type="EMBL" id="CAG8720662.1"/>
    </source>
</evidence>
<sequence>RSSSDERVNLRKLNLGSNRLEKGESNEVVKDRKLKLTRETQSVTKEGKRANKENIKEISNEVLSNNPSRTTVNAMGSDDQVDVGKLG</sequence>
<feature type="non-terminal residue" evidence="1">
    <location>
        <position position="87"/>
    </location>
</feature>
<reference evidence="1" key="1">
    <citation type="submission" date="2021-06" db="EMBL/GenBank/DDBJ databases">
        <authorList>
            <person name="Kallberg Y."/>
            <person name="Tangrot J."/>
            <person name="Rosling A."/>
        </authorList>
    </citation>
    <scope>NUCLEOTIDE SEQUENCE</scope>
    <source>
        <strain evidence="1">IL203A</strain>
    </source>
</reference>
<accession>A0ACA9PWK9</accession>
<gene>
    <name evidence="1" type="ORF">DHETER_LOCUS12811</name>
</gene>
<name>A0ACA9PWK9_9GLOM</name>
<evidence type="ECO:0000313" key="2">
    <source>
        <dbReference type="Proteomes" id="UP000789702"/>
    </source>
</evidence>
<dbReference type="EMBL" id="CAJVPU010032790">
    <property type="protein sequence ID" value="CAG8720662.1"/>
    <property type="molecule type" value="Genomic_DNA"/>
</dbReference>
<comment type="caution">
    <text evidence="1">The sequence shown here is derived from an EMBL/GenBank/DDBJ whole genome shotgun (WGS) entry which is preliminary data.</text>
</comment>